<feature type="region of interest" description="Disordered" evidence="1">
    <location>
        <begin position="1"/>
        <end position="28"/>
    </location>
</feature>
<dbReference type="HOGENOM" id="CLU_033651_3_0_1"/>
<evidence type="ECO:0000313" key="3">
    <source>
        <dbReference type="Proteomes" id="UP000054166"/>
    </source>
</evidence>
<reference evidence="3" key="2">
    <citation type="submission" date="2015-01" db="EMBL/GenBank/DDBJ databases">
        <title>Evolutionary Origins and Diversification of the Mycorrhizal Mutualists.</title>
        <authorList>
            <consortium name="DOE Joint Genome Institute"/>
            <consortium name="Mycorrhizal Genomics Consortium"/>
            <person name="Kohler A."/>
            <person name="Kuo A."/>
            <person name="Nagy L.G."/>
            <person name="Floudas D."/>
            <person name="Copeland A."/>
            <person name="Barry K.W."/>
            <person name="Cichocki N."/>
            <person name="Veneault-Fourrey C."/>
            <person name="LaButti K."/>
            <person name="Lindquist E.A."/>
            <person name="Lipzen A."/>
            <person name="Lundell T."/>
            <person name="Morin E."/>
            <person name="Murat C."/>
            <person name="Riley R."/>
            <person name="Ohm R."/>
            <person name="Sun H."/>
            <person name="Tunlid A."/>
            <person name="Henrissat B."/>
            <person name="Grigoriev I.V."/>
            <person name="Hibbett D.S."/>
            <person name="Martin F."/>
        </authorList>
    </citation>
    <scope>NUCLEOTIDE SEQUENCE [LARGE SCALE GENOMIC DNA]</scope>
    <source>
        <strain evidence="3">F 1598</strain>
    </source>
</reference>
<gene>
    <name evidence="2" type="ORF">PILCRDRAFT_70058</name>
</gene>
<accession>A0A0C3C0R1</accession>
<dbReference type="AlphaFoldDB" id="A0A0C3C0R1"/>
<dbReference type="InParanoid" id="A0A0C3C0R1"/>
<dbReference type="EMBL" id="KN832992">
    <property type="protein sequence ID" value="KIM83152.1"/>
    <property type="molecule type" value="Genomic_DNA"/>
</dbReference>
<protein>
    <submittedName>
        <fullName evidence="2">Uncharacterized protein</fullName>
    </submittedName>
</protein>
<organism evidence="2 3">
    <name type="scientific">Piloderma croceum (strain F 1598)</name>
    <dbReference type="NCBI Taxonomy" id="765440"/>
    <lineage>
        <taxon>Eukaryota</taxon>
        <taxon>Fungi</taxon>
        <taxon>Dikarya</taxon>
        <taxon>Basidiomycota</taxon>
        <taxon>Agaricomycotina</taxon>
        <taxon>Agaricomycetes</taxon>
        <taxon>Agaricomycetidae</taxon>
        <taxon>Atheliales</taxon>
        <taxon>Atheliaceae</taxon>
        <taxon>Piloderma</taxon>
    </lineage>
</organism>
<evidence type="ECO:0000256" key="1">
    <source>
        <dbReference type="SAM" id="MobiDB-lite"/>
    </source>
</evidence>
<reference evidence="2 3" key="1">
    <citation type="submission" date="2014-04" db="EMBL/GenBank/DDBJ databases">
        <authorList>
            <consortium name="DOE Joint Genome Institute"/>
            <person name="Kuo A."/>
            <person name="Tarkka M."/>
            <person name="Buscot F."/>
            <person name="Kohler A."/>
            <person name="Nagy L.G."/>
            <person name="Floudas D."/>
            <person name="Copeland A."/>
            <person name="Barry K.W."/>
            <person name="Cichocki N."/>
            <person name="Veneault-Fourrey C."/>
            <person name="LaButti K."/>
            <person name="Lindquist E.A."/>
            <person name="Lipzen A."/>
            <person name="Lundell T."/>
            <person name="Morin E."/>
            <person name="Murat C."/>
            <person name="Sun H."/>
            <person name="Tunlid A."/>
            <person name="Henrissat B."/>
            <person name="Grigoriev I.V."/>
            <person name="Hibbett D.S."/>
            <person name="Martin F."/>
            <person name="Nordberg H.P."/>
            <person name="Cantor M.N."/>
            <person name="Hua S.X."/>
        </authorList>
    </citation>
    <scope>NUCLEOTIDE SEQUENCE [LARGE SCALE GENOMIC DNA]</scope>
    <source>
        <strain evidence="2 3">F 1598</strain>
    </source>
</reference>
<keyword evidence="3" id="KW-1185">Reference proteome</keyword>
<sequence>MAQRDIKKARAIVSDDSDSSNSTVIANAPSDPQYCKRLVSSPLPSNSHDLNHLVYYRLFTENIGITSKKPAFPSDPYLGRVRADSVAPPQTVHLIKRRLCQIENIDDYLGSILFLSGSSLSPMNDTERVSILTPGGPGSTPDEPMELVVKLSFRDRQRPSTKKQAMSPKPRYIYYSPYTESGGIRAAYPINPDAEDSPSIARIDDNLVPPPHTVDSVIRCISYVEGFPYSFWHRLFIDITNESPIGDTSKTRLTLTSGGPGSMPERPLTFVQAAELKQRKLINYSTSRNYPGFLSVNTDDIIYIDGVVRREPVTGDGKVVRIIRAC</sequence>
<proteinExistence type="predicted"/>
<dbReference type="Proteomes" id="UP000054166">
    <property type="component" value="Unassembled WGS sequence"/>
</dbReference>
<evidence type="ECO:0000313" key="2">
    <source>
        <dbReference type="EMBL" id="KIM83152.1"/>
    </source>
</evidence>
<dbReference type="OrthoDB" id="2974017at2759"/>
<name>A0A0C3C0R1_PILCF</name>